<dbReference type="PANTHER" id="PTHR30590:SF3">
    <property type="entry name" value="HYPOTHETICAL MEMBRANE SPANNING PROTEIN"/>
    <property type="match status" value="1"/>
</dbReference>
<feature type="transmembrane region" description="Helical" evidence="1">
    <location>
        <begin position="329"/>
        <end position="352"/>
    </location>
</feature>
<evidence type="ECO:0000259" key="2">
    <source>
        <dbReference type="Pfam" id="PF04235"/>
    </source>
</evidence>
<dbReference type="eggNOG" id="COG2311">
    <property type="taxonomic scope" value="Bacteria"/>
</dbReference>
<feature type="transmembrane region" description="Helical" evidence="1">
    <location>
        <begin position="157"/>
        <end position="178"/>
    </location>
</feature>
<feature type="transmembrane region" description="Helical" evidence="1">
    <location>
        <begin position="226"/>
        <end position="246"/>
    </location>
</feature>
<keyword evidence="1" id="KW-1133">Transmembrane helix</keyword>
<sequence>MFSFPYPIKSRQAKEEIFLLKPTAGKERIADLDYIRGFALIGILLVNMPLFSGAEYQTYTGADRVIRLIFDLFVQAKFYTIFSFLFGVGFYLFVSRALVKGYSLNLYKKRITGLLLIGLVHLIFFWKGDILAIYAVSGFLAVPFFRKEPYEIRNWGFVLIGVFLIVFVILPSLMAWTMQPSSGKTDPELMRAFDPEKAEQTIRAFQQLSLWEWVKWRFQYEVLDSFVNQLVVIPNILGLFLLGLYAGKIGLFSNAASYRQPLHRIQIWMAALSLPSLTAIILLYAAGEHAALYNQTFVTVSGFTLGIGYIVTLILLLQNSGVKRWLKPLSAYGQMALTNYLLHTVISVSLFVPGHLYRKIGLRQGVLISVFLTVIQITLSNWWLCHFRFGPAEWAWRCFTYGQLQPLKKSG</sequence>
<evidence type="ECO:0000256" key="1">
    <source>
        <dbReference type="SAM" id="Phobius"/>
    </source>
</evidence>
<protein>
    <submittedName>
        <fullName evidence="3">Putative membrane protein</fullName>
    </submittedName>
</protein>
<gene>
    <name evidence="3" type="ORF">ERIC2_c36160</name>
</gene>
<evidence type="ECO:0000313" key="3">
    <source>
        <dbReference type="EMBL" id="AHD07333.1"/>
    </source>
</evidence>
<reference evidence="3 4" key="1">
    <citation type="journal article" date="2014" name="PLoS ONE">
        <title>How to Kill the Honey Bee Larva: Genomic Potential and Virulence Mechanisms of Paenibacillus larvae.</title>
        <authorList>
            <person name="Djukic M."/>
            <person name="Brzuszkiewicz E."/>
            <person name="Funfhaus A."/>
            <person name="Voss J."/>
            <person name="Gollnow K."/>
            <person name="Poppinga L."/>
            <person name="Liesegang H."/>
            <person name="Garcia-Gonzalez E."/>
            <person name="Genersch E."/>
            <person name="Daniel R."/>
        </authorList>
    </citation>
    <scope>NUCLEOTIDE SEQUENCE [LARGE SCALE GENOMIC DNA]</scope>
    <source>
        <strain evidence="3 4">DSM 25430</strain>
    </source>
</reference>
<dbReference type="HOGENOM" id="CLU_039610_0_1_9"/>
<dbReference type="InterPro" id="IPR052529">
    <property type="entry name" value="Bact_Transport_Assoc"/>
</dbReference>
<accession>V9WAY7</accession>
<dbReference type="PANTHER" id="PTHR30590">
    <property type="entry name" value="INNER MEMBRANE PROTEIN"/>
    <property type="match status" value="1"/>
</dbReference>
<keyword evidence="4" id="KW-1185">Reference proteome</keyword>
<proteinExistence type="predicted"/>
<dbReference type="PATRIC" id="fig|697284.3.peg.3421"/>
<dbReference type="Proteomes" id="UP000029431">
    <property type="component" value="Chromosome"/>
</dbReference>
<feature type="domain" description="DUF418" evidence="2">
    <location>
        <begin position="246"/>
        <end position="402"/>
    </location>
</feature>
<feature type="transmembrane region" description="Helical" evidence="1">
    <location>
        <begin position="364"/>
        <end position="384"/>
    </location>
</feature>
<dbReference type="EMBL" id="CP003355">
    <property type="protein sequence ID" value="AHD07333.1"/>
    <property type="molecule type" value="Genomic_DNA"/>
</dbReference>
<keyword evidence="1" id="KW-0472">Membrane</keyword>
<dbReference type="Pfam" id="PF04235">
    <property type="entry name" value="DUF418"/>
    <property type="match status" value="1"/>
</dbReference>
<keyword evidence="1" id="KW-0812">Transmembrane</keyword>
<organism evidence="3 4">
    <name type="scientific">Paenibacillus larvae subsp. larvae DSM 25430</name>
    <dbReference type="NCBI Taxonomy" id="697284"/>
    <lineage>
        <taxon>Bacteria</taxon>
        <taxon>Bacillati</taxon>
        <taxon>Bacillota</taxon>
        <taxon>Bacilli</taxon>
        <taxon>Bacillales</taxon>
        <taxon>Paenibacillaceae</taxon>
        <taxon>Paenibacillus</taxon>
    </lineage>
</organism>
<feature type="transmembrane region" description="Helical" evidence="1">
    <location>
        <begin position="72"/>
        <end position="94"/>
    </location>
</feature>
<dbReference type="KEGG" id="plv:ERIC2_c36160"/>
<feature type="transmembrane region" description="Helical" evidence="1">
    <location>
        <begin position="267"/>
        <end position="286"/>
    </location>
</feature>
<feature type="transmembrane region" description="Helical" evidence="1">
    <location>
        <begin position="34"/>
        <end position="52"/>
    </location>
</feature>
<dbReference type="InterPro" id="IPR007349">
    <property type="entry name" value="DUF418"/>
</dbReference>
<dbReference type="AlphaFoldDB" id="V9WAY7"/>
<name>V9WAY7_9BACL</name>
<feature type="transmembrane region" description="Helical" evidence="1">
    <location>
        <begin position="292"/>
        <end position="317"/>
    </location>
</feature>
<evidence type="ECO:0000313" key="4">
    <source>
        <dbReference type="Proteomes" id="UP000029431"/>
    </source>
</evidence>